<dbReference type="InterPro" id="IPR044068">
    <property type="entry name" value="CB"/>
</dbReference>
<dbReference type="InterPro" id="IPR010998">
    <property type="entry name" value="Integrase_recombinase_N"/>
</dbReference>
<dbReference type="SUPFAM" id="SSF56349">
    <property type="entry name" value="DNA breaking-rejoining enzymes"/>
    <property type="match status" value="1"/>
</dbReference>
<evidence type="ECO:0000313" key="10">
    <source>
        <dbReference type="Proteomes" id="UP001212421"/>
    </source>
</evidence>
<name>A0ABY7NJ87_9MICO</name>
<dbReference type="InterPro" id="IPR050090">
    <property type="entry name" value="Tyrosine_recombinase_XerCD"/>
</dbReference>
<evidence type="ECO:0000256" key="2">
    <source>
        <dbReference type="ARBA" id="ARBA00022908"/>
    </source>
</evidence>
<evidence type="ECO:0000256" key="6">
    <source>
        <dbReference type="SAM" id="MobiDB-lite"/>
    </source>
</evidence>
<evidence type="ECO:0000256" key="5">
    <source>
        <dbReference type="PROSITE-ProRule" id="PRU01248"/>
    </source>
</evidence>
<reference evidence="9 10" key="1">
    <citation type="submission" date="2021-05" db="EMBL/GenBank/DDBJ databases">
        <authorList>
            <person name="Kumar R."/>
            <person name="Kumar A."/>
            <person name="Mukhia S."/>
        </authorList>
    </citation>
    <scope>NUCLEOTIDE SEQUENCE [LARGE SCALE GENOMIC DNA]</scope>
    <source>
        <strain evidence="9 10">ERMR7:08</strain>
    </source>
</reference>
<keyword evidence="10" id="KW-1185">Reference proteome</keyword>
<feature type="domain" description="Core-binding (CB)" evidence="8">
    <location>
        <begin position="65"/>
        <end position="158"/>
    </location>
</feature>
<dbReference type="SUPFAM" id="SSF47823">
    <property type="entry name" value="lambda integrase-like, N-terminal domain"/>
    <property type="match status" value="1"/>
</dbReference>
<evidence type="ECO:0000259" key="8">
    <source>
        <dbReference type="PROSITE" id="PS51900"/>
    </source>
</evidence>
<dbReference type="Proteomes" id="UP001212421">
    <property type="component" value="Chromosome"/>
</dbReference>
<dbReference type="CDD" id="cd00397">
    <property type="entry name" value="DNA_BRE_C"/>
    <property type="match status" value="1"/>
</dbReference>
<dbReference type="InterPro" id="IPR002104">
    <property type="entry name" value="Integrase_catalytic"/>
</dbReference>
<organism evidence="9 10">
    <name type="scientific">Cryobacterium breve</name>
    <dbReference type="NCBI Taxonomy" id="1259258"/>
    <lineage>
        <taxon>Bacteria</taxon>
        <taxon>Bacillati</taxon>
        <taxon>Actinomycetota</taxon>
        <taxon>Actinomycetes</taxon>
        <taxon>Micrococcales</taxon>
        <taxon>Microbacteriaceae</taxon>
        <taxon>Cryobacterium</taxon>
    </lineage>
</organism>
<evidence type="ECO:0000256" key="1">
    <source>
        <dbReference type="ARBA" id="ARBA00008857"/>
    </source>
</evidence>
<evidence type="ECO:0000256" key="3">
    <source>
        <dbReference type="ARBA" id="ARBA00023125"/>
    </source>
</evidence>
<dbReference type="Pfam" id="PF02899">
    <property type="entry name" value="Phage_int_SAM_1"/>
    <property type="match status" value="1"/>
</dbReference>
<dbReference type="PROSITE" id="PS51898">
    <property type="entry name" value="TYR_RECOMBINASE"/>
    <property type="match status" value="1"/>
</dbReference>
<accession>A0ABY7NJ87</accession>
<dbReference type="InterPro" id="IPR004107">
    <property type="entry name" value="Integrase_SAM-like_N"/>
</dbReference>
<gene>
    <name evidence="9" type="ORF">KIV56_03965</name>
</gene>
<dbReference type="EMBL" id="CP075584">
    <property type="protein sequence ID" value="WBM80593.1"/>
    <property type="molecule type" value="Genomic_DNA"/>
</dbReference>
<dbReference type="PANTHER" id="PTHR30349">
    <property type="entry name" value="PHAGE INTEGRASE-RELATED"/>
    <property type="match status" value="1"/>
</dbReference>
<evidence type="ECO:0000313" key="9">
    <source>
        <dbReference type="EMBL" id="WBM80593.1"/>
    </source>
</evidence>
<feature type="domain" description="Tyr recombinase" evidence="7">
    <location>
        <begin position="202"/>
        <end position="488"/>
    </location>
</feature>
<keyword evidence="3 5" id="KW-0238">DNA-binding</keyword>
<proteinExistence type="inferred from homology"/>
<protein>
    <submittedName>
        <fullName evidence="9">Site-specific integrase</fullName>
    </submittedName>
</protein>
<dbReference type="InterPro" id="IPR013762">
    <property type="entry name" value="Integrase-like_cat_sf"/>
</dbReference>
<evidence type="ECO:0000256" key="4">
    <source>
        <dbReference type="ARBA" id="ARBA00023172"/>
    </source>
</evidence>
<dbReference type="Gene3D" id="1.10.150.130">
    <property type="match status" value="1"/>
</dbReference>
<dbReference type="PROSITE" id="PS51900">
    <property type="entry name" value="CB"/>
    <property type="match status" value="1"/>
</dbReference>
<dbReference type="Gene3D" id="1.10.443.10">
    <property type="entry name" value="Intergrase catalytic core"/>
    <property type="match status" value="1"/>
</dbReference>
<sequence length="509" mass="58765">MNGADLPRKRSSLDLRARWKVWYTTRGVGHADEFGALAPGLQSRVEWLDEHAIQEGLPFLIAPDGAFDVELNSFFLTVRMAGFSANTQTAYAVDMARFFDFLWHNRDSNGPRLWRDATVEDRRAYFVWRNLDERGPRVEASTWNREVATLGGFYTWASQKRLIGKSPMSMRPSRKRPFGRTFPRQDWSIETPSEKRRDTGEPSVNWLTPSEYRRWRDVGIRGFGADGFRDRNFRGDLAGRNVVFADLMIRTGLRLSEEASLTIFDIPPRDVHRDYVAGKISKRTAKYESGRTVYYPSTVLRDLEAYVRGDRAESIERAYANGHNIPRSDSFLVHDPTIPIARTPDGRSVRIAKLNPAERRRVLVRRDGYWEPALVWLTQGGLPMSTRSWQSVFKDANSRCERHDVRIKCHPHALRHSYAVIELERRQQMQLLALSMSEPDRRTYARLIHGDPLDWVRIRLGHASKLTTLKYVHALADMDPETRRDVASADWGFPDAENESGESRKERDT</sequence>
<comment type="similarity">
    <text evidence="1">Belongs to the 'phage' integrase family.</text>
</comment>
<keyword evidence="4" id="KW-0233">DNA recombination</keyword>
<feature type="region of interest" description="Disordered" evidence="6">
    <location>
        <begin position="167"/>
        <end position="203"/>
    </location>
</feature>
<dbReference type="PANTHER" id="PTHR30349:SF64">
    <property type="entry name" value="PROPHAGE INTEGRASE INTD-RELATED"/>
    <property type="match status" value="1"/>
</dbReference>
<keyword evidence="2" id="KW-0229">DNA integration</keyword>
<feature type="region of interest" description="Disordered" evidence="6">
    <location>
        <begin position="486"/>
        <end position="509"/>
    </location>
</feature>
<evidence type="ECO:0000259" key="7">
    <source>
        <dbReference type="PROSITE" id="PS51898"/>
    </source>
</evidence>
<dbReference type="InterPro" id="IPR011010">
    <property type="entry name" value="DNA_brk_join_enz"/>
</dbReference>